<dbReference type="SUPFAM" id="SSF56935">
    <property type="entry name" value="Porins"/>
    <property type="match status" value="1"/>
</dbReference>
<dbReference type="EMBL" id="SLVU01000009">
    <property type="protein sequence ID" value="TCN29938.1"/>
    <property type="molecule type" value="Genomic_DNA"/>
</dbReference>
<evidence type="ECO:0000313" key="3">
    <source>
        <dbReference type="EMBL" id="TCN29938.1"/>
    </source>
</evidence>
<feature type="signal peptide" evidence="1">
    <location>
        <begin position="1"/>
        <end position="20"/>
    </location>
</feature>
<reference evidence="2 4" key="1">
    <citation type="submission" date="2015-10" db="EMBL/GenBank/DDBJ databases">
        <title>Genomic differences between typical nodule nitrogen-fixing rhizobial strains and those coming from bean seeds.</title>
        <authorList>
            <person name="Peralta H."/>
            <person name="Aguilar-Vera A."/>
            <person name="Diaz R."/>
            <person name="Mora Y."/>
            <person name="Martinez-Batallar G."/>
            <person name="Salazar E."/>
            <person name="Vargas-Lagunas C."/>
            <person name="Encarnacion S."/>
            <person name="Girard L."/>
            <person name="Mora J."/>
        </authorList>
    </citation>
    <scope>NUCLEOTIDE SEQUENCE [LARGE SCALE GENOMIC DNA]</scope>
    <source>
        <strain evidence="2 4">CFNEI 73</strain>
    </source>
</reference>
<evidence type="ECO:0000313" key="4">
    <source>
        <dbReference type="Proteomes" id="UP000182306"/>
    </source>
</evidence>
<accession>A0A1L3LP51</accession>
<name>A0A1L3LP51_9HYPH</name>
<dbReference type="KEGG" id="same:SAMCFNEI73_Ch2581"/>
<dbReference type="RefSeq" id="WP_037387211.1">
    <property type="nucleotide sequence ID" value="NZ_CP013107.1"/>
</dbReference>
<evidence type="ECO:0000256" key="1">
    <source>
        <dbReference type="SAM" id="SignalP"/>
    </source>
</evidence>
<evidence type="ECO:0000313" key="5">
    <source>
        <dbReference type="Proteomes" id="UP000295043"/>
    </source>
</evidence>
<reference evidence="3 5" key="2">
    <citation type="submission" date="2019-03" db="EMBL/GenBank/DDBJ databases">
        <title>Genomic Encyclopedia of Type Strains, Phase IV (KMG-V): Genome sequencing to study the core and pangenomes of soil and plant-associated prokaryotes.</title>
        <authorList>
            <person name="Whitman W."/>
        </authorList>
    </citation>
    <scope>NUCLEOTIDE SEQUENCE [LARGE SCALE GENOMIC DNA]</scope>
    <source>
        <strain evidence="3 5">23C40</strain>
    </source>
</reference>
<dbReference type="OrthoDB" id="8417690at2"/>
<gene>
    <name evidence="3" type="ORF">EV184_109246</name>
    <name evidence="2" type="ORF">SAMCFNEI73_Ch2581</name>
</gene>
<keyword evidence="4" id="KW-1185">Reference proteome</keyword>
<sequence length="294" mass="31049">MKQTLFATTAILISAMSAEAADMDGPLAGGFADSGASYEEASPAVTSPVVGYVEGEVHAGKTSDSDLDSKGWALRGAVNFDAGSGLNLQADGGYGQTDIDDADYDNAFGAAHVYYRPTQDYALGAFFQSSRLGTGFASGLAGGSDDVTDNSGGIEAAYFDAVGTAYTQLGYGKSDIVGLDADHYFGKIGARLYFTDNMRIDGELGLHNFDFDDADAQLDLTTASIIGNYRPEFMPFTVFAGYRFDRASLESGGVDLEPENSHTLTTGLRYNFGSSTLKQEERSGPAWTTTTLLP</sequence>
<protein>
    <recommendedName>
        <fullName evidence="6">Outer membrane protein beta-barrel domain-containing protein</fullName>
    </recommendedName>
</protein>
<dbReference type="Proteomes" id="UP000295043">
    <property type="component" value="Unassembled WGS sequence"/>
</dbReference>
<evidence type="ECO:0000313" key="2">
    <source>
        <dbReference type="EMBL" id="APG91859.1"/>
    </source>
</evidence>
<dbReference type="EMBL" id="CP013107">
    <property type="protein sequence ID" value="APG91859.1"/>
    <property type="molecule type" value="Genomic_DNA"/>
</dbReference>
<keyword evidence="1" id="KW-0732">Signal</keyword>
<organism evidence="2 4">
    <name type="scientific">Sinorhizobium americanum</name>
    <dbReference type="NCBI Taxonomy" id="194963"/>
    <lineage>
        <taxon>Bacteria</taxon>
        <taxon>Pseudomonadati</taxon>
        <taxon>Pseudomonadota</taxon>
        <taxon>Alphaproteobacteria</taxon>
        <taxon>Hyphomicrobiales</taxon>
        <taxon>Rhizobiaceae</taxon>
        <taxon>Sinorhizobium/Ensifer group</taxon>
        <taxon>Sinorhizobium</taxon>
    </lineage>
</organism>
<evidence type="ECO:0008006" key="6">
    <source>
        <dbReference type="Google" id="ProtNLM"/>
    </source>
</evidence>
<proteinExistence type="predicted"/>
<dbReference type="Proteomes" id="UP000182306">
    <property type="component" value="Chromosome"/>
</dbReference>
<dbReference type="AlphaFoldDB" id="A0A1L3LP51"/>
<dbReference type="STRING" id="194963.SAMCFNEI73_Ch2581"/>
<feature type="chain" id="PRO_5044562163" description="Outer membrane protein beta-barrel domain-containing protein" evidence="1">
    <location>
        <begin position="21"/>
        <end position="294"/>
    </location>
</feature>